<proteinExistence type="predicted"/>
<dbReference type="RefSeq" id="WP_128715697.1">
    <property type="nucleotide sequence ID" value="NZ_LGTK01000027.1"/>
</dbReference>
<gene>
    <name evidence="1" type="ORF">AFL42_09345</name>
</gene>
<sequence>MNTNLAKKNTITKRKLKNTLISTTYTYHTPGNIHLDTIRNNIPNYHTAAITIDESINLPKPGTYNIKIKVGKSWYLGVAFLSQSTDRENKRMIKIFIKDFLDTPANEKIVIAWCLDKKNYYRR</sequence>
<protein>
    <submittedName>
        <fullName evidence="1">Uncharacterized protein</fullName>
    </submittedName>
</protein>
<keyword evidence="2" id="KW-1185">Reference proteome</keyword>
<dbReference type="EMBL" id="LGTK01000027">
    <property type="protein sequence ID" value="KPH74991.1"/>
    <property type="molecule type" value="Genomic_DNA"/>
</dbReference>
<name>A0ABR5MJ52_9BACI</name>
<comment type="caution">
    <text evidence="1">The sequence shown here is derived from an EMBL/GenBank/DDBJ whole genome shotgun (WGS) entry which is preliminary data.</text>
</comment>
<organism evidence="1 2">
    <name type="scientific">Oceanobacillus caeni</name>
    <dbReference type="NCBI Taxonomy" id="405946"/>
    <lineage>
        <taxon>Bacteria</taxon>
        <taxon>Bacillati</taxon>
        <taxon>Bacillota</taxon>
        <taxon>Bacilli</taxon>
        <taxon>Bacillales</taxon>
        <taxon>Bacillaceae</taxon>
        <taxon>Oceanobacillus</taxon>
    </lineage>
</organism>
<reference evidence="1 2" key="1">
    <citation type="submission" date="2015-07" db="EMBL/GenBank/DDBJ databases">
        <title>High-quality draft genome sequence of Oceanobacillus caeni HM6, a bacillus isolated from a human feces.</title>
        <authorList>
            <person name="Kumar J."/>
            <person name="Verma M.K."/>
            <person name="Pandey R."/>
            <person name="Bhambi M."/>
            <person name="Chauhan N."/>
        </authorList>
    </citation>
    <scope>NUCLEOTIDE SEQUENCE [LARGE SCALE GENOMIC DNA]</scope>
    <source>
        <strain evidence="1 2">HM6</strain>
    </source>
</reference>
<evidence type="ECO:0000313" key="1">
    <source>
        <dbReference type="EMBL" id="KPH74991.1"/>
    </source>
</evidence>
<evidence type="ECO:0000313" key="2">
    <source>
        <dbReference type="Proteomes" id="UP000037854"/>
    </source>
</evidence>
<accession>A0ABR5MJ52</accession>
<dbReference type="Proteomes" id="UP000037854">
    <property type="component" value="Unassembled WGS sequence"/>
</dbReference>